<dbReference type="Proteomes" id="UP001595681">
    <property type="component" value="Unassembled WGS sequence"/>
</dbReference>
<comment type="similarity">
    <text evidence="1 2">Belongs to the OprB family.</text>
</comment>
<evidence type="ECO:0000313" key="4">
    <source>
        <dbReference type="Proteomes" id="UP001595681"/>
    </source>
</evidence>
<dbReference type="PANTHER" id="PTHR37944:SF1">
    <property type="entry name" value="PORIN B"/>
    <property type="match status" value="1"/>
</dbReference>
<sequence length="456" mass="49137">MPAPHPLPRRGLPLLLSATVGLAALPCATWAAPENEQSQQHSQAEDAPAPLPADKFKRFDALIEPGLTTTYPSLSETVLRDTGGFRSALADLGIGFEHRSSTTIMDGFLPTGQPHDPWLYNGQRFTVQNSSNAFNFNFDLGKVGLNGMMVSAGIIQAYTNFSPNSPDTVRMRTMALYGKTADGRLEVRAGYLNNMDEYIGLFTGGSPILSAGLNGLVPLAAGLSAAPISTPAINVTLHAKNVYLRSGLQRSVSPRGRVDELNNDKGGFRFSQPGAGMLYISELGVKHAPSANRHSLWARVGGFYNDSKYVRHDGRGTSANGNLYGAIDYQLTQPDKGRPGAGIYAGASAFWAPDAVNVFTQSYELRTYAIGMIPGRPRDTVTLKAVYNSFGDAAVRSARDRGQYASRNQTNVTASYSARVTHGVYAVPAMSYIDNPPFTGDFRDALIGSFTLYFML</sequence>
<organism evidence="3 4">
    <name type="scientific">Sphingobium rhizovicinum</name>
    <dbReference type="NCBI Taxonomy" id="432308"/>
    <lineage>
        <taxon>Bacteria</taxon>
        <taxon>Pseudomonadati</taxon>
        <taxon>Pseudomonadota</taxon>
        <taxon>Alphaproteobacteria</taxon>
        <taxon>Sphingomonadales</taxon>
        <taxon>Sphingomonadaceae</taxon>
        <taxon>Sphingobium</taxon>
    </lineage>
</organism>
<protein>
    <submittedName>
        <fullName evidence="3">Carbohydrate porin</fullName>
    </submittedName>
</protein>
<accession>A0ABV7NKH4</accession>
<reference evidence="4" key="1">
    <citation type="journal article" date="2019" name="Int. J. Syst. Evol. Microbiol.">
        <title>The Global Catalogue of Microorganisms (GCM) 10K type strain sequencing project: providing services to taxonomists for standard genome sequencing and annotation.</title>
        <authorList>
            <consortium name="The Broad Institute Genomics Platform"/>
            <consortium name="The Broad Institute Genome Sequencing Center for Infectious Disease"/>
            <person name="Wu L."/>
            <person name="Ma J."/>
        </authorList>
    </citation>
    <scope>NUCLEOTIDE SEQUENCE [LARGE SCALE GENOMIC DNA]</scope>
    <source>
        <strain evidence="4">CCM 7491</strain>
    </source>
</reference>
<name>A0ABV7NKH4_9SPHN</name>
<comment type="caution">
    <text evidence="3">The sequence shown here is derived from an EMBL/GenBank/DDBJ whole genome shotgun (WGS) entry which is preliminary data.</text>
</comment>
<feature type="chain" id="PRO_5044967294" evidence="2">
    <location>
        <begin position="32"/>
        <end position="456"/>
    </location>
</feature>
<dbReference type="InterPro" id="IPR038673">
    <property type="entry name" value="OprB_sf"/>
</dbReference>
<gene>
    <name evidence="3" type="ORF">ACFOKF_19440</name>
</gene>
<keyword evidence="2" id="KW-0732">Signal</keyword>
<evidence type="ECO:0000256" key="1">
    <source>
        <dbReference type="ARBA" id="ARBA00008769"/>
    </source>
</evidence>
<dbReference type="InterPro" id="IPR007049">
    <property type="entry name" value="Carb-sel_porin_OprB"/>
</dbReference>
<dbReference type="RefSeq" id="WP_380798038.1">
    <property type="nucleotide sequence ID" value="NZ_JBHRVU010000005.1"/>
</dbReference>
<evidence type="ECO:0000256" key="2">
    <source>
        <dbReference type="RuleBase" id="RU363072"/>
    </source>
</evidence>
<keyword evidence="4" id="KW-1185">Reference proteome</keyword>
<evidence type="ECO:0000313" key="3">
    <source>
        <dbReference type="EMBL" id="MFC3443332.1"/>
    </source>
</evidence>
<dbReference type="EMBL" id="JBHRVU010000005">
    <property type="protein sequence ID" value="MFC3443332.1"/>
    <property type="molecule type" value="Genomic_DNA"/>
</dbReference>
<dbReference type="Pfam" id="PF04966">
    <property type="entry name" value="OprB"/>
    <property type="match status" value="1"/>
</dbReference>
<dbReference type="Gene3D" id="2.40.160.180">
    <property type="entry name" value="Carbohydrate-selective porin OprB"/>
    <property type="match status" value="1"/>
</dbReference>
<dbReference type="PANTHER" id="PTHR37944">
    <property type="entry name" value="PORIN B"/>
    <property type="match status" value="1"/>
</dbReference>
<feature type="signal peptide" evidence="2">
    <location>
        <begin position="1"/>
        <end position="31"/>
    </location>
</feature>
<dbReference type="InterPro" id="IPR052932">
    <property type="entry name" value="OprB_Porin"/>
</dbReference>
<proteinExistence type="inferred from homology"/>